<organism evidence="2 3">
    <name type="scientific">Rattus norvegicus</name>
    <name type="common">Rat</name>
    <dbReference type="NCBI Taxonomy" id="10116"/>
    <lineage>
        <taxon>Eukaryota</taxon>
        <taxon>Metazoa</taxon>
        <taxon>Chordata</taxon>
        <taxon>Craniata</taxon>
        <taxon>Vertebrata</taxon>
        <taxon>Euteleostomi</taxon>
        <taxon>Mammalia</taxon>
        <taxon>Eutheria</taxon>
        <taxon>Euarchontoglires</taxon>
        <taxon>Glires</taxon>
        <taxon>Rodentia</taxon>
        <taxon>Myomorpha</taxon>
        <taxon>Muroidea</taxon>
        <taxon>Muridae</taxon>
        <taxon>Murinae</taxon>
        <taxon>Rattus</taxon>
    </lineage>
</organism>
<reference evidence="2 3" key="1">
    <citation type="submission" date="2005-09" db="EMBL/GenBank/DDBJ databases">
        <authorList>
            <person name="Mural R.J."/>
            <person name="Li P.W."/>
            <person name="Adams M.D."/>
            <person name="Amanatides P.G."/>
            <person name="Baden-Tillson H."/>
            <person name="Barnstead M."/>
            <person name="Chin S.H."/>
            <person name="Dew I."/>
            <person name="Evans C.A."/>
            <person name="Ferriera S."/>
            <person name="Flanigan M."/>
            <person name="Fosler C."/>
            <person name="Glodek A."/>
            <person name="Gu Z."/>
            <person name="Holt R.A."/>
            <person name="Jennings D."/>
            <person name="Kraft C.L."/>
            <person name="Lu F."/>
            <person name="Nguyen T."/>
            <person name="Nusskern D.R."/>
            <person name="Pfannkoch C.M."/>
            <person name="Sitter C."/>
            <person name="Sutton G.G."/>
            <person name="Venter J.C."/>
            <person name="Wang Z."/>
            <person name="Woodage T."/>
            <person name="Zheng X.H."/>
            <person name="Zhong F."/>
        </authorList>
    </citation>
    <scope>NUCLEOTIDE SEQUENCE [LARGE SCALE GENOMIC DNA]</scope>
    <source>
        <strain>BN</strain>
        <strain evidence="3">Sprague-Dawley</strain>
    </source>
</reference>
<name>A6JAC9_RAT</name>
<dbReference type="EMBL" id="CH473979">
    <property type="protein sequence ID" value="EDM07605.1"/>
    <property type="molecule type" value="Genomic_DNA"/>
</dbReference>
<sequence length="69" mass="7530">MCKCGRPGLLFCFSTGISYTTQCLKNRGLKKLKLHPGWPKRFHVSRRQQRGLRSSGTPTPSGTAGPGSP</sequence>
<feature type="compositionally biased region" description="Basic residues" evidence="1">
    <location>
        <begin position="40"/>
        <end position="50"/>
    </location>
</feature>
<protein>
    <submittedName>
        <fullName evidence="2">RCG54399</fullName>
    </submittedName>
</protein>
<accession>A6JAC9</accession>
<evidence type="ECO:0000313" key="3">
    <source>
        <dbReference type="Proteomes" id="UP000234681"/>
    </source>
</evidence>
<gene>
    <name evidence="2" type="ORF">rCG_54399</name>
</gene>
<feature type="region of interest" description="Disordered" evidence="1">
    <location>
        <begin position="40"/>
        <end position="69"/>
    </location>
</feature>
<dbReference type="AlphaFoldDB" id="A6JAC9"/>
<proteinExistence type="predicted"/>
<feature type="compositionally biased region" description="Low complexity" evidence="1">
    <location>
        <begin position="51"/>
        <end position="69"/>
    </location>
</feature>
<evidence type="ECO:0000256" key="1">
    <source>
        <dbReference type="SAM" id="MobiDB-lite"/>
    </source>
</evidence>
<dbReference type="Proteomes" id="UP000234681">
    <property type="component" value="Chromosome 1"/>
</dbReference>
<evidence type="ECO:0000313" key="2">
    <source>
        <dbReference type="EMBL" id="EDM07605.1"/>
    </source>
</evidence>